<keyword evidence="2" id="KW-1185">Reference proteome</keyword>
<dbReference type="OrthoDB" id="1954331at2"/>
<dbReference type="AlphaFoldDB" id="R4KN93"/>
<gene>
    <name evidence="1" type="ORF">Desgi_1620</name>
</gene>
<evidence type="ECO:0000313" key="1">
    <source>
        <dbReference type="EMBL" id="AGL01096.1"/>
    </source>
</evidence>
<proteinExistence type="predicted"/>
<dbReference type="Proteomes" id="UP000013520">
    <property type="component" value="Chromosome"/>
</dbReference>
<evidence type="ECO:0000313" key="2">
    <source>
        <dbReference type="Proteomes" id="UP000013520"/>
    </source>
</evidence>
<sequence>MDTEKEVWQKTAQEETLDAELLGSQSKIVESITKINCCETESVTFAPCDDFEERTLNIGNLPDQVRF</sequence>
<dbReference type="HOGENOM" id="CLU_2805429_0_0_9"/>
<reference evidence="1 2" key="1">
    <citation type="submission" date="2012-01" db="EMBL/GenBank/DDBJ databases">
        <title>Complete sequence of Desulfotomaculum gibsoniae DSM 7213.</title>
        <authorList>
            <consortium name="US DOE Joint Genome Institute"/>
            <person name="Lucas S."/>
            <person name="Han J."/>
            <person name="Lapidus A."/>
            <person name="Cheng J.-F."/>
            <person name="Goodwin L."/>
            <person name="Pitluck S."/>
            <person name="Peters L."/>
            <person name="Ovchinnikova G."/>
            <person name="Teshima H."/>
            <person name="Detter J.C."/>
            <person name="Han C."/>
            <person name="Tapia R."/>
            <person name="Land M."/>
            <person name="Hauser L."/>
            <person name="Kyrpides N."/>
            <person name="Ivanova N."/>
            <person name="Pagani I."/>
            <person name="Parshina S."/>
            <person name="Plugge C."/>
            <person name="Muyzer G."/>
            <person name="Kuever J."/>
            <person name="Ivanova A."/>
            <person name="Nazina T."/>
            <person name="Klenk H.-P."/>
            <person name="Brambilla E."/>
            <person name="Spring S."/>
            <person name="Stams A.F."/>
            <person name="Woyke T."/>
        </authorList>
    </citation>
    <scope>NUCLEOTIDE SEQUENCE [LARGE SCALE GENOMIC DNA]</scope>
    <source>
        <strain evidence="1 2">DSM 7213</strain>
    </source>
</reference>
<protein>
    <submittedName>
        <fullName evidence="1">Uncharacterized protein</fullName>
    </submittedName>
</protein>
<dbReference type="EMBL" id="CP003273">
    <property type="protein sequence ID" value="AGL01096.1"/>
    <property type="molecule type" value="Genomic_DNA"/>
</dbReference>
<accession>R4KN93</accession>
<organism evidence="1 2">
    <name type="scientific">Desulfoscipio gibsoniae DSM 7213</name>
    <dbReference type="NCBI Taxonomy" id="767817"/>
    <lineage>
        <taxon>Bacteria</taxon>
        <taxon>Bacillati</taxon>
        <taxon>Bacillota</taxon>
        <taxon>Clostridia</taxon>
        <taxon>Eubacteriales</taxon>
        <taxon>Desulfallaceae</taxon>
        <taxon>Desulfoscipio</taxon>
    </lineage>
</organism>
<dbReference type="KEGG" id="dgi:Desgi_1620"/>
<dbReference type="RefSeq" id="WP_006523960.1">
    <property type="nucleotide sequence ID" value="NC_021184.1"/>
</dbReference>
<name>R4KN93_9FIRM</name>